<evidence type="ECO:0000256" key="1">
    <source>
        <dbReference type="ARBA" id="ARBA00022723"/>
    </source>
</evidence>
<dbReference type="InterPro" id="IPR051400">
    <property type="entry name" value="HAD-like_hydrolase"/>
</dbReference>
<dbReference type="Gene3D" id="3.40.50.300">
    <property type="entry name" value="P-loop containing nucleotide triphosphate hydrolases"/>
    <property type="match status" value="1"/>
</dbReference>
<dbReference type="InterPro" id="IPR041492">
    <property type="entry name" value="HAD_2"/>
</dbReference>
<dbReference type="AlphaFoldDB" id="A0A8K0SX73"/>
<dbReference type="SFLD" id="SFLDG01129">
    <property type="entry name" value="C1.5:_HAD__Beta-PGM__Phosphata"/>
    <property type="match status" value="1"/>
</dbReference>
<accession>A0A8K0SX73</accession>
<evidence type="ECO:0000313" key="5">
    <source>
        <dbReference type="Proteomes" id="UP000813444"/>
    </source>
</evidence>
<dbReference type="GO" id="GO:0016791">
    <property type="term" value="F:phosphatase activity"/>
    <property type="evidence" value="ECO:0007669"/>
    <property type="project" value="TreeGrafter"/>
</dbReference>
<sequence length="453" mass="51471">MGNTQSGEPFGPGYSIVEGHSSRNVLVEARELGKPFLICKGEIGRNAQKGECQYKQFPGPHLYDLVRPVFLIRDPIRVFDSWKKVGWTDIKSLVDCYSSMFNMMHEASSSSISFVLYERLVREPRTEINRICSHWGVPFSETMLRFEQPFGHYFIFANSRENSISCDERPPGLFTTVEASSSIKNDVPCHGLLSNEEKGILEESLGRAYLRCWRDDVIRLRDTIVEKTWFGFDLDDTLHEYRRSSKAAIDAVLHSMSQDYGPPISDLAEEYARVLKDKTSSAFSDGRTSFEYRRERFTSVLDKFGLPTTQIGKYLSLYEATLKKSLQLKAGALDLLLLLKKMNKNLVVITEGPQDAQERAIEDLGIKEHVDFLATTNHFRATKSTGLFRKVLKYLNIPPGDMIYVGDSEDRDMIPALAEGIFSIHLDEKNNVALDSCPPRINTLRKLGFIFTS</sequence>
<evidence type="ECO:0000256" key="2">
    <source>
        <dbReference type="ARBA" id="ARBA00022801"/>
    </source>
</evidence>
<dbReference type="EMBL" id="JAGPNK010000003">
    <property type="protein sequence ID" value="KAH7324442.1"/>
    <property type="molecule type" value="Genomic_DNA"/>
</dbReference>
<keyword evidence="1" id="KW-0479">Metal-binding</keyword>
<proteinExistence type="predicted"/>
<dbReference type="SUPFAM" id="SSF52540">
    <property type="entry name" value="P-loop containing nucleoside triphosphate hydrolases"/>
    <property type="match status" value="1"/>
</dbReference>
<keyword evidence="3" id="KW-0460">Magnesium</keyword>
<dbReference type="SFLD" id="SFLDS00003">
    <property type="entry name" value="Haloacid_Dehalogenase"/>
    <property type="match status" value="1"/>
</dbReference>
<organism evidence="4 5">
    <name type="scientific">Stachybotrys elegans</name>
    <dbReference type="NCBI Taxonomy" id="80388"/>
    <lineage>
        <taxon>Eukaryota</taxon>
        <taxon>Fungi</taxon>
        <taxon>Dikarya</taxon>
        <taxon>Ascomycota</taxon>
        <taxon>Pezizomycotina</taxon>
        <taxon>Sordariomycetes</taxon>
        <taxon>Hypocreomycetidae</taxon>
        <taxon>Hypocreales</taxon>
        <taxon>Stachybotryaceae</taxon>
        <taxon>Stachybotrys</taxon>
    </lineage>
</organism>
<keyword evidence="5" id="KW-1185">Reference proteome</keyword>
<dbReference type="SUPFAM" id="SSF56784">
    <property type="entry name" value="HAD-like"/>
    <property type="match status" value="1"/>
</dbReference>
<dbReference type="PANTHER" id="PTHR46470:SF2">
    <property type="entry name" value="GLYCERALDEHYDE 3-PHOSPHATE PHOSPHATASE"/>
    <property type="match status" value="1"/>
</dbReference>
<dbReference type="InterPro" id="IPR023198">
    <property type="entry name" value="PGP-like_dom2"/>
</dbReference>
<comment type="caution">
    <text evidence="4">The sequence shown here is derived from an EMBL/GenBank/DDBJ whole genome shotgun (WGS) entry which is preliminary data.</text>
</comment>
<dbReference type="Gene3D" id="3.40.50.1000">
    <property type="entry name" value="HAD superfamily/HAD-like"/>
    <property type="match status" value="1"/>
</dbReference>
<evidence type="ECO:0000313" key="4">
    <source>
        <dbReference type="EMBL" id="KAH7324442.1"/>
    </source>
</evidence>
<gene>
    <name evidence="4" type="ORF">B0I35DRAFT_349051</name>
</gene>
<dbReference type="Pfam" id="PF13419">
    <property type="entry name" value="HAD_2"/>
    <property type="match status" value="1"/>
</dbReference>
<reference evidence="4" key="1">
    <citation type="journal article" date="2021" name="Nat. Commun.">
        <title>Genetic determinants of endophytism in the Arabidopsis root mycobiome.</title>
        <authorList>
            <person name="Mesny F."/>
            <person name="Miyauchi S."/>
            <person name="Thiergart T."/>
            <person name="Pickel B."/>
            <person name="Atanasova L."/>
            <person name="Karlsson M."/>
            <person name="Huettel B."/>
            <person name="Barry K.W."/>
            <person name="Haridas S."/>
            <person name="Chen C."/>
            <person name="Bauer D."/>
            <person name="Andreopoulos W."/>
            <person name="Pangilinan J."/>
            <person name="LaButti K."/>
            <person name="Riley R."/>
            <person name="Lipzen A."/>
            <person name="Clum A."/>
            <person name="Drula E."/>
            <person name="Henrissat B."/>
            <person name="Kohler A."/>
            <person name="Grigoriev I.V."/>
            <person name="Martin F.M."/>
            <person name="Hacquard S."/>
        </authorList>
    </citation>
    <scope>NUCLEOTIDE SEQUENCE</scope>
    <source>
        <strain evidence="4">MPI-CAGE-CH-0235</strain>
    </source>
</reference>
<dbReference type="InterPro" id="IPR023214">
    <property type="entry name" value="HAD_sf"/>
</dbReference>
<dbReference type="GO" id="GO:0046872">
    <property type="term" value="F:metal ion binding"/>
    <property type="evidence" value="ECO:0007669"/>
    <property type="project" value="UniProtKB-KW"/>
</dbReference>
<dbReference type="InterPro" id="IPR036412">
    <property type="entry name" value="HAD-like_sf"/>
</dbReference>
<dbReference type="PANTHER" id="PTHR46470">
    <property type="entry name" value="N-ACYLNEURAMINATE-9-PHOSPHATASE"/>
    <property type="match status" value="1"/>
</dbReference>
<dbReference type="OrthoDB" id="1694274at2759"/>
<evidence type="ECO:0000256" key="3">
    <source>
        <dbReference type="ARBA" id="ARBA00022842"/>
    </source>
</evidence>
<keyword evidence="2 4" id="KW-0378">Hydrolase</keyword>
<protein>
    <submittedName>
        <fullName evidence="4">Haloacid dehalogenase-like hydrolase</fullName>
    </submittedName>
</protein>
<name>A0A8K0SX73_9HYPO</name>
<dbReference type="Gene3D" id="1.10.150.240">
    <property type="entry name" value="Putative phosphatase, domain 2"/>
    <property type="match status" value="1"/>
</dbReference>
<dbReference type="Proteomes" id="UP000813444">
    <property type="component" value="Unassembled WGS sequence"/>
</dbReference>
<dbReference type="InterPro" id="IPR027417">
    <property type="entry name" value="P-loop_NTPase"/>
</dbReference>